<gene>
    <name evidence="2" type="ORF">D8674_003056</name>
</gene>
<evidence type="ECO:0000313" key="3">
    <source>
        <dbReference type="Proteomes" id="UP000327157"/>
    </source>
</evidence>
<dbReference type="Proteomes" id="UP000327157">
    <property type="component" value="Chromosome 10"/>
</dbReference>
<proteinExistence type="predicted"/>
<accession>A0A5N5FK23</accession>
<dbReference type="AlphaFoldDB" id="A0A5N5FK23"/>
<reference evidence="2 3" key="1">
    <citation type="submission" date="2019-09" db="EMBL/GenBank/DDBJ databases">
        <authorList>
            <person name="Ou C."/>
        </authorList>
    </citation>
    <scope>NUCLEOTIDE SEQUENCE [LARGE SCALE GENOMIC DNA]</scope>
    <source>
        <strain evidence="2">S2</strain>
        <tissue evidence="2">Leaf</tissue>
    </source>
</reference>
<feature type="compositionally biased region" description="Polar residues" evidence="1">
    <location>
        <begin position="47"/>
        <end position="60"/>
    </location>
</feature>
<name>A0A5N5FK23_9ROSA</name>
<protein>
    <submittedName>
        <fullName evidence="2">Uncharacterized protein</fullName>
    </submittedName>
</protein>
<dbReference type="EMBL" id="SMOL01000695">
    <property type="protein sequence ID" value="KAB2602051.1"/>
    <property type="molecule type" value="Genomic_DNA"/>
</dbReference>
<evidence type="ECO:0000313" key="2">
    <source>
        <dbReference type="EMBL" id="KAB2602051.1"/>
    </source>
</evidence>
<sequence length="60" mass="7309">MERGQSRARQWRQSLSLEEHQRYLARRRLIAQEKRQQIPTLYDDHTMTSPSNIQQEIPDM</sequence>
<comment type="caution">
    <text evidence="2">The sequence shown here is derived from an EMBL/GenBank/DDBJ whole genome shotgun (WGS) entry which is preliminary data.</text>
</comment>
<feature type="region of interest" description="Disordered" evidence="1">
    <location>
        <begin position="40"/>
        <end position="60"/>
    </location>
</feature>
<organism evidence="2 3">
    <name type="scientific">Pyrus ussuriensis x Pyrus communis</name>
    <dbReference type="NCBI Taxonomy" id="2448454"/>
    <lineage>
        <taxon>Eukaryota</taxon>
        <taxon>Viridiplantae</taxon>
        <taxon>Streptophyta</taxon>
        <taxon>Embryophyta</taxon>
        <taxon>Tracheophyta</taxon>
        <taxon>Spermatophyta</taxon>
        <taxon>Magnoliopsida</taxon>
        <taxon>eudicotyledons</taxon>
        <taxon>Gunneridae</taxon>
        <taxon>Pentapetalae</taxon>
        <taxon>rosids</taxon>
        <taxon>fabids</taxon>
        <taxon>Rosales</taxon>
        <taxon>Rosaceae</taxon>
        <taxon>Amygdaloideae</taxon>
        <taxon>Maleae</taxon>
        <taxon>Pyrus</taxon>
    </lineage>
</organism>
<reference evidence="3" key="2">
    <citation type="submission" date="2019-10" db="EMBL/GenBank/DDBJ databases">
        <title>A de novo genome assembly of a pear dwarfing rootstock.</title>
        <authorList>
            <person name="Wang F."/>
            <person name="Wang J."/>
            <person name="Li S."/>
            <person name="Zhang Y."/>
            <person name="Fang M."/>
            <person name="Ma L."/>
            <person name="Zhao Y."/>
            <person name="Jiang S."/>
        </authorList>
    </citation>
    <scope>NUCLEOTIDE SEQUENCE [LARGE SCALE GENOMIC DNA]</scope>
</reference>
<keyword evidence="3" id="KW-1185">Reference proteome</keyword>
<evidence type="ECO:0000256" key="1">
    <source>
        <dbReference type="SAM" id="MobiDB-lite"/>
    </source>
</evidence>
<reference evidence="2 3" key="3">
    <citation type="submission" date="2019-11" db="EMBL/GenBank/DDBJ databases">
        <title>A de novo genome assembly of a pear dwarfing rootstock.</title>
        <authorList>
            <person name="Wang F."/>
            <person name="Wang J."/>
            <person name="Li S."/>
            <person name="Zhang Y."/>
            <person name="Fang M."/>
            <person name="Ma L."/>
            <person name="Zhao Y."/>
            <person name="Jiang S."/>
        </authorList>
    </citation>
    <scope>NUCLEOTIDE SEQUENCE [LARGE SCALE GENOMIC DNA]</scope>
    <source>
        <strain evidence="2">S2</strain>
        <tissue evidence="2">Leaf</tissue>
    </source>
</reference>